<feature type="transmembrane region" description="Helical" evidence="1">
    <location>
        <begin position="7"/>
        <end position="29"/>
    </location>
</feature>
<gene>
    <name evidence="3" type="ORF">CLCOS_15620</name>
    <name evidence="2" type="ORF">WX73_03819</name>
</gene>
<keyword evidence="1" id="KW-0472">Membrane</keyword>
<dbReference type="EMBL" id="LROR01000038">
    <property type="protein sequence ID" value="OBR95238.1"/>
    <property type="molecule type" value="Genomic_DNA"/>
</dbReference>
<keyword evidence="1" id="KW-1133">Transmembrane helix</keyword>
<sequence length="297" mass="33786">MKKVIILSLKVILLITIMFISMAVSSILIGGKHGPESTENTVIPVLIYCILNTIILTLFIVKSRLRSYKLVAVSFIIFWGTQYFMTQIETLYFNSAVKMPLEELIRNVTSGAIYIFVFSLLAVLILGKFKGETNFQYSNLKIKTIIISAIPNMILLSIVYVIIYFVFGYFVAWQFADVRYYYTGSTHIISFFTHMSSQDPVIILFQLFRGILWSILAIIIIYSLGIENWLTYITTGLIFSILITSPLIFPNSYMPVSVRIGHSFELSTSMFTFGVVSVIILKNKLHLNKLAINQLNS</sequence>
<dbReference type="RefSeq" id="WP_063600581.1">
    <property type="nucleotide sequence ID" value="NZ_LITQ01000009.1"/>
</dbReference>
<accession>A0A166TNM6</accession>
<evidence type="ECO:0000313" key="5">
    <source>
        <dbReference type="Proteomes" id="UP000093694"/>
    </source>
</evidence>
<dbReference type="EMBL" id="LITQ01000009">
    <property type="protein sequence ID" value="OAA93909.1"/>
    <property type="molecule type" value="Genomic_DNA"/>
</dbReference>
<feature type="transmembrane region" description="Helical" evidence="1">
    <location>
        <begin position="146"/>
        <end position="172"/>
    </location>
</feature>
<dbReference type="PATRIC" id="fig|1705578.3.peg.3893"/>
<evidence type="ECO:0000313" key="3">
    <source>
        <dbReference type="EMBL" id="OBR95238.1"/>
    </source>
</evidence>
<evidence type="ECO:0000313" key="2">
    <source>
        <dbReference type="EMBL" id="OAA93909.1"/>
    </source>
</evidence>
<feature type="transmembrane region" description="Helical" evidence="1">
    <location>
        <begin position="229"/>
        <end position="248"/>
    </location>
</feature>
<feature type="transmembrane region" description="Helical" evidence="1">
    <location>
        <begin position="105"/>
        <end position="126"/>
    </location>
</feature>
<evidence type="ECO:0000256" key="1">
    <source>
        <dbReference type="SAM" id="Phobius"/>
    </source>
</evidence>
<keyword evidence="1" id="KW-0812">Transmembrane</keyword>
<name>A0A166TNM6_9CLOT</name>
<feature type="transmembrane region" description="Helical" evidence="1">
    <location>
        <begin position="41"/>
        <end position="61"/>
    </location>
</feature>
<organism evidence="2 4">
    <name type="scientific">Clostridium coskatii</name>
    <dbReference type="NCBI Taxonomy" id="1705578"/>
    <lineage>
        <taxon>Bacteria</taxon>
        <taxon>Bacillati</taxon>
        <taxon>Bacillota</taxon>
        <taxon>Clostridia</taxon>
        <taxon>Eubacteriales</taxon>
        <taxon>Clostridiaceae</taxon>
        <taxon>Clostridium</taxon>
    </lineage>
</organism>
<feature type="transmembrane region" description="Helical" evidence="1">
    <location>
        <begin position="260"/>
        <end position="281"/>
    </location>
</feature>
<evidence type="ECO:0000313" key="4">
    <source>
        <dbReference type="Proteomes" id="UP000077384"/>
    </source>
</evidence>
<reference evidence="3 5" key="2">
    <citation type="journal article" date="2016" name="Front. Microbiol.">
        <title>Industrial Acetogenic Biocatalysts: A Comparative Metabolic and Genomic Analysis.</title>
        <authorList>
            <person name="Bengelsdorf F."/>
            <person name="Poehlein A."/>
            <person name="Sonja S."/>
            <person name="Erz C."/>
            <person name="Hummel T."/>
            <person name="Hoffmeister S."/>
            <person name="Daniel R."/>
            <person name="Durre P."/>
        </authorList>
    </citation>
    <scope>NUCLEOTIDE SEQUENCE [LARGE SCALE GENOMIC DNA]</scope>
    <source>
        <strain evidence="3 5">PTA-10522</strain>
    </source>
</reference>
<feature type="transmembrane region" description="Helical" evidence="1">
    <location>
        <begin position="201"/>
        <end position="222"/>
    </location>
</feature>
<dbReference type="Proteomes" id="UP000093694">
    <property type="component" value="Unassembled WGS sequence"/>
</dbReference>
<dbReference type="AlphaFoldDB" id="A0A166TNM6"/>
<comment type="caution">
    <text evidence="2">The sequence shown here is derived from an EMBL/GenBank/DDBJ whole genome shotgun (WGS) entry which is preliminary data.</text>
</comment>
<protein>
    <submittedName>
        <fullName evidence="2">Uncharacterized protein</fullName>
    </submittedName>
</protein>
<reference evidence="2 4" key="1">
    <citation type="journal article" date="2015" name="Biotechnol. Bioeng.">
        <title>Genome sequence and phenotypic characterization of Caulobacter segnis.</title>
        <authorList>
            <person name="Patel S."/>
            <person name="Fletcher B."/>
            <person name="Scott D.C."/>
            <person name="Ely B."/>
        </authorList>
    </citation>
    <scope>NUCLEOTIDE SEQUENCE [LARGE SCALE GENOMIC DNA]</scope>
    <source>
        <strain evidence="2 4">PS02</strain>
    </source>
</reference>
<proteinExistence type="predicted"/>
<keyword evidence="5" id="KW-1185">Reference proteome</keyword>
<feature type="transmembrane region" description="Helical" evidence="1">
    <location>
        <begin position="68"/>
        <end position="85"/>
    </location>
</feature>
<dbReference type="Proteomes" id="UP000077384">
    <property type="component" value="Unassembled WGS sequence"/>
</dbReference>